<name>A0A8S4R8T8_9NEOP</name>
<evidence type="ECO:0000313" key="9">
    <source>
        <dbReference type="EMBL" id="CAH2231586.1"/>
    </source>
</evidence>
<reference evidence="9" key="1">
    <citation type="submission" date="2022-03" db="EMBL/GenBank/DDBJ databases">
        <authorList>
            <person name="Lindestad O."/>
        </authorList>
    </citation>
    <scope>NUCLEOTIDE SEQUENCE</scope>
</reference>
<gene>
    <name evidence="9" type="primary">jg16998</name>
    <name evidence="9" type="ORF">PAEG_LOCUS10060</name>
</gene>
<dbReference type="PROSITE" id="PS50004">
    <property type="entry name" value="C2"/>
    <property type="match status" value="1"/>
</dbReference>
<evidence type="ECO:0000256" key="1">
    <source>
        <dbReference type="ARBA" id="ARBA00004847"/>
    </source>
</evidence>
<dbReference type="Gene3D" id="2.30.29.30">
    <property type="entry name" value="Pleckstrin-homology domain (PH domain)/Phosphotyrosine-binding domain (PTB)"/>
    <property type="match status" value="1"/>
</dbReference>
<dbReference type="AlphaFoldDB" id="A0A8S4R8T8"/>
<comment type="similarity">
    <text evidence="2">Belongs to the inositol 3,4-bisphosphate 4-phosphatase family.</text>
</comment>
<dbReference type="EC" id="3.1.3.66" evidence="3"/>
<evidence type="ECO:0000256" key="4">
    <source>
        <dbReference type="ARBA" id="ARBA00022801"/>
    </source>
</evidence>
<dbReference type="SMART" id="SM00233">
    <property type="entry name" value="PH"/>
    <property type="match status" value="1"/>
</dbReference>
<keyword evidence="10" id="KW-1185">Reference proteome</keyword>
<dbReference type="InterPro" id="IPR039034">
    <property type="entry name" value="INPP4"/>
</dbReference>
<sequence length="615" mass="69940">MRFNKLELAALASQTSQSFDREGVLLFKEKQDGFFRRSEGYFCVRWFRLRGNLLFYLKGPGPWQEPVGVIVLGQHKVKEQPLDENGYWPFQLIWDNGICYKLATFHEAERTLWLKAIQKAPYTVVNSQIVALKEKLNKIRATTDITTYRLQKGIVLDMNEVPLCELALSCDNLLCDTHGRPPSPVIVVYVKYSKGLCIKYGTTEIVGTCSNPCFSKTVLFRASDGLSRETVVRIVVYDVKERVSETAVPMGSSTLQLSTIQTLSAIMRLTDQLSLFDGNTDCENFDASSSSSSKDTSPIVDIASFPSSSLNLVQNTGLKDKEPFKNMYETELRFYNDYFKSEERSRLNHSFRSIRSPSKLSEAQNSSFDSNRPRHGSLRHDFKSTASLEQVSYRCLMESLSGIDKKKHLSFTITPVFFNVGINEKATLAEALGETTPQFQSNNDNLDRLYKYYYKYNKVFPADHMAPNRASSRTKPLEEVMENLRIAVHKKVPKNIEVLHLAALATRLMNGIRFTSCKSAKDRTGMSVTLEQCSILASEYHLAEHEMKKALNIMRRIAPPFHHQPRHLDWNIQPLGGCNEQVGSTSRDGLYDNNLYYHNYMYISLIHMAVNGGTD</sequence>
<comment type="caution">
    <text evidence="9">The sequence shown here is derived from an EMBL/GenBank/DDBJ whole genome shotgun (WGS) entry which is preliminary data.</text>
</comment>
<protein>
    <recommendedName>
        <fullName evidence="3">phosphatidylinositol-3,4-bisphosphate 4-phosphatase</fullName>
        <ecNumber evidence="3">3.1.3.66</ecNumber>
    </recommendedName>
</protein>
<dbReference type="PANTHER" id="PTHR12187:SF11">
    <property type="entry name" value="PHOSPHATIDYLINOSITOL-3,4-BISPHOSPHATE 4-PHOSPHATASE"/>
    <property type="match status" value="1"/>
</dbReference>
<dbReference type="PANTHER" id="PTHR12187">
    <property type="entry name" value="AGAP000124-PA"/>
    <property type="match status" value="1"/>
</dbReference>
<evidence type="ECO:0000256" key="2">
    <source>
        <dbReference type="ARBA" id="ARBA00006306"/>
    </source>
</evidence>
<evidence type="ECO:0000259" key="7">
    <source>
        <dbReference type="PROSITE" id="PS50003"/>
    </source>
</evidence>
<comment type="pathway">
    <text evidence="1">Signal transduction; phosphatidylinositol signaling pathway.</text>
</comment>
<dbReference type="OrthoDB" id="159395at2759"/>
<dbReference type="GO" id="GO:0016316">
    <property type="term" value="F:phosphatidylinositol-3,4-bisphosphate 4-phosphatase activity"/>
    <property type="evidence" value="ECO:0007669"/>
    <property type="project" value="UniProtKB-EC"/>
</dbReference>
<evidence type="ECO:0000256" key="3">
    <source>
        <dbReference type="ARBA" id="ARBA00013037"/>
    </source>
</evidence>
<evidence type="ECO:0000256" key="5">
    <source>
        <dbReference type="ARBA" id="ARBA00023098"/>
    </source>
</evidence>
<dbReference type="Pfam" id="PF00168">
    <property type="entry name" value="C2"/>
    <property type="match status" value="1"/>
</dbReference>
<dbReference type="PROSITE" id="PS50003">
    <property type="entry name" value="PH_DOMAIN"/>
    <property type="match status" value="1"/>
</dbReference>
<accession>A0A8S4R8T8</accession>
<dbReference type="InterPro" id="IPR001849">
    <property type="entry name" value="PH_domain"/>
</dbReference>
<feature type="domain" description="C2" evidence="8">
    <location>
        <begin position="146"/>
        <end position="270"/>
    </location>
</feature>
<dbReference type="InterPro" id="IPR000008">
    <property type="entry name" value="C2_dom"/>
</dbReference>
<keyword evidence="5" id="KW-0443">Lipid metabolism</keyword>
<evidence type="ECO:0000259" key="8">
    <source>
        <dbReference type="PROSITE" id="PS50004"/>
    </source>
</evidence>
<evidence type="ECO:0000256" key="6">
    <source>
        <dbReference type="SAM" id="MobiDB-lite"/>
    </source>
</evidence>
<dbReference type="SUPFAM" id="SSF50729">
    <property type="entry name" value="PH domain-like"/>
    <property type="match status" value="1"/>
</dbReference>
<dbReference type="Pfam" id="PF00169">
    <property type="entry name" value="PH"/>
    <property type="match status" value="1"/>
</dbReference>
<dbReference type="GO" id="GO:0005737">
    <property type="term" value="C:cytoplasm"/>
    <property type="evidence" value="ECO:0007669"/>
    <property type="project" value="TreeGrafter"/>
</dbReference>
<feature type="compositionally biased region" description="Polar residues" evidence="6">
    <location>
        <begin position="350"/>
        <end position="370"/>
    </location>
</feature>
<dbReference type="InterPro" id="IPR011993">
    <property type="entry name" value="PH-like_dom_sf"/>
</dbReference>
<dbReference type="SUPFAM" id="SSF49562">
    <property type="entry name" value="C2 domain (Calcium/lipid-binding domain, CaLB)"/>
    <property type="match status" value="1"/>
</dbReference>
<evidence type="ECO:0000313" key="10">
    <source>
        <dbReference type="Proteomes" id="UP000838756"/>
    </source>
</evidence>
<feature type="domain" description="PH" evidence="7">
    <location>
        <begin position="18"/>
        <end position="122"/>
    </location>
</feature>
<feature type="region of interest" description="Disordered" evidence="6">
    <location>
        <begin position="350"/>
        <end position="379"/>
    </location>
</feature>
<keyword evidence="4" id="KW-0378">Hydrolase</keyword>
<dbReference type="Proteomes" id="UP000838756">
    <property type="component" value="Unassembled WGS sequence"/>
</dbReference>
<proteinExistence type="inferred from homology"/>
<organism evidence="9 10">
    <name type="scientific">Pararge aegeria aegeria</name>
    <dbReference type="NCBI Taxonomy" id="348720"/>
    <lineage>
        <taxon>Eukaryota</taxon>
        <taxon>Metazoa</taxon>
        <taxon>Ecdysozoa</taxon>
        <taxon>Arthropoda</taxon>
        <taxon>Hexapoda</taxon>
        <taxon>Insecta</taxon>
        <taxon>Pterygota</taxon>
        <taxon>Neoptera</taxon>
        <taxon>Endopterygota</taxon>
        <taxon>Lepidoptera</taxon>
        <taxon>Glossata</taxon>
        <taxon>Ditrysia</taxon>
        <taxon>Papilionoidea</taxon>
        <taxon>Nymphalidae</taxon>
        <taxon>Satyrinae</taxon>
        <taxon>Satyrini</taxon>
        <taxon>Parargina</taxon>
        <taxon>Pararge</taxon>
    </lineage>
</organism>
<dbReference type="InterPro" id="IPR035892">
    <property type="entry name" value="C2_domain_sf"/>
</dbReference>
<dbReference type="EMBL" id="CAKXAJ010024842">
    <property type="protein sequence ID" value="CAH2231586.1"/>
    <property type="molecule type" value="Genomic_DNA"/>
</dbReference>